<evidence type="ECO:0000313" key="2">
    <source>
        <dbReference type="EMBL" id="CAD9040721.1"/>
    </source>
</evidence>
<evidence type="ECO:0000256" key="1">
    <source>
        <dbReference type="SAM" id="MobiDB-lite"/>
    </source>
</evidence>
<dbReference type="EMBL" id="HBGA01141539">
    <property type="protein sequence ID" value="CAD9040721.1"/>
    <property type="molecule type" value="Transcribed_RNA"/>
</dbReference>
<feature type="region of interest" description="Disordered" evidence="1">
    <location>
        <begin position="30"/>
        <end position="104"/>
    </location>
</feature>
<dbReference type="AlphaFoldDB" id="A0A7S1JDR7"/>
<sequence>MMAKPHMRRTPRHTQTNTISVFILSDIHTQRGPANGHTLIPGSTSTRTRLERERARTRAGQGVRTSQVSGSHPLASQGRADERTNNAPHCMPGQGGRITDRTGVPWERRFW</sequence>
<reference evidence="2" key="1">
    <citation type="submission" date="2021-01" db="EMBL/GenBank/DDBJ databases">
        <authorList>
            <person name="Corre E."/>
            <person name="Pelletier E."/>
            <person name="Niang G."/>
            <person name="Scheremetjew M."/>
            <person name="Finn R."/>
            <person name="Kale V."/>
            <person name="Holt S."/>
            <person name="Cochrane G."/>
            <person name="Meng A."/>
            <person name="Brown T."/>
            <person name="Cohen L."/>
        </authorList>
    </citation>
    <scope>NUCLEOTIDE SEQUENCE</scope>
    <source>
        <strain evidence="2">NIES-381</strain>
    </source>
</reference>
<accession>A0A7S1JDR7</accession>
<name>A0A7S1JDR7_9EUGL</name>
<protein>
    <submittedName>
        <fullName evidence="2">Uncharacterized protein</fullName>
    </submittedName>
</protein>
<organism evidence="2">
    <name type="scientific">Eutreptiella gymnastica</name>
    <dbReference type="NCBI Taxonomy" id="73025"/>
    <lineage>
        <taxon>Eukaryota</taxon>
        <taxon>Discoba</taxon>
        <taxon>Euglenozoa</taxon>
        <taxon>Euglenida</taxon>
        <taxon>Spirocuta</taxon>
        <taxon>Euglenophyceae</taxon>
        <taxon>Eutreptiales</taxon>
        <taxon>Eutreptiaceae</taxon>
        <taxon>Eutreptiella</taxon>
    </lineage>
</organism>
<proteinExistence type="predicted"/>
<gene>
    <name evidence="2" type="ORF">EGYM00392_LOCUS51890</name>
</gene>